<sequence length="34" mass="4091">MKSKKLIEEENSNQLTLDYLKEVRDFKAAYNKEN</sequence>
<dbReference type="AlphaFoldDB" id="A0A383EJ24"/>
<feature type="non-terminal residue" evidence="1">
    <location>
        <position position="34"/>
    </location>
</feature>
<evidence type="ECO:0000313" key="1">
    <source>
        <dbReference type="EMBL" id="SVE56614.1"/>
    </source>
</evidence>
<gene>
    <name evidence="1" type="ORF">METZ01_LOCUS509468</name>
</gene>
<name>A0A383EJ24_9ZZZZ</name>
<proteinExistence type="predicted"/>
<dbReference type="EMBL" id="UINC01226218">
    <property type="protein sequence ID" value="SVE56614.1"/>
    <property type="molecule type" value="Genomic_DNA"/>
</dbReference>
<reference evidence="1" key="1">
    <citation type="submission" date="2018-05" db="EMBL/GenBank/DDBJ databases">
        <authorList>
            <person name="Lanie J.A."/>
            <person name="Ng W.-L."/>
            <person name="Kazmierczak K.M."/>
            <person name="Andrzejewski T.M."/>
            <person name="Davidsen T.M."/>
            <person name="Wayne K.J."/>
            <person name="Tettelin H."/>
            <person name="Glass J.I."/>
            <person name="Rusch D."/>
            <person name="Podicherti R."/>
            <person name="Tsui H.-C.T."/>
            <person name="Winkler M.E."/>
        </authorList>
    </citation>
    <scope>NUCLEOTIDE SEQUENCE</scope>
</reference>
<accession>A0A383EJ24</accession>
<protein>
    <submittedName>
        <fullName evidence="1">Uncharacterized protein</fullName>
    </submittedName>
</protein>
<organism evidence="1">
    <name type="scientific">marine metagenome</name>
    <dbReference type="NCBI Taxonomy" id="408172"/>
    <lineage>
        <taxon>unclassified sequences</taxon>
        <taxon>metagenomes</taxon>
        <taxon>ecological metagenomes</taxon>
    </lineage>
</organism>